<evidence type="ECO:0000313" key="2">
    <source>
        <dbReference type="Proteomes" id="UP000595437"/>
    </source>
</evidence>
<organism evidence="1 2">
    <name type="scientific">Caligus rogercresseyi</name>
    <name type="common">Sea louse</name>
    <dbReference type="NCBI Taxonomy" id="217165"/>
    <lineage>
        <taxon>Eukaryota</taxon>
        <taxon>Metazoa</taxon>
        <taxon>Ecdysozoa</taxon>
        <taxon>Arthropoda</taxon>
        <taxon>Crustacea</taxon>
        <taxon>Multicrustacea</taxon>
        <taxon>Hexanauplia</taxon>
        <taxon>Copepoda</taxon>
        <taxon>Siphonostomatoida</taxon>
        <taxon>Caligidae</taxon>
        <taxon>Caligus</taxon>
    </lineage>
</organism>
<protein>
    <submittedName>
        <fullName evidence="1">Uncharacterized protein</fullName>
    </submittedName>
</protein>
<sequence length="58" mass="6332">MDKVQQGILLEDLSATKRGTQGQNDLTQASKTETLSTGSYSLEIEEGRPKNCMDSILT</sequence>
<evidence type="ECO:0000313" key="1">
    <source>
        <dbReference type="EMBL" id="QQP52283.1"/>
    </source>
</evidence>
<dbReference type="Proteomes" id="UP000595437">
    <property type="component" value="Chromosome 3"/>
</dbReference>
<dbReference type="AlphaFoldDB" id="A0A7T8KAJ3"/>
<keyword evidence="2" id="KW-1185">Reference proteome</keyword>
<reference evidence="2" key="1">
    <citation type="submission" date="2021-01" db="EMBL/GenBank/DDBJ databases">
        <title>Caligus Genome Assembly.</title>
        <authorList>
            <person name="Gallardo-Escarate C."/>
        </authorList>
    </citation>
    <scope>NUCLEOTIDE SEQUENCE [LARGE SCALE GENOMIC DNA]</scope>
</reference>
<accession>A0A7T8KAJ3</accession>
<gene>
    <name evidence="1" type="ORF">FKW44_004391</name>
</gene>
<proteinExistence type="predicted"/>
<dbReference type="EMBL" id="CP045892">
    <property type="protein sequence ID" value="QQP52283.1"/>
    <property type="molecule type" value="Genomic_DNA"/>
</dbReference>
<name>A0A7T8KAJ3_CALRO</name>